<dbReference type="RefSeq" id="WP_142897416.1">
    <property type="nucleotide sequence ID" value="NZ_ML660056.1"/>
</dbReference>
<dbReference type="Pfam" id="PF01578">
    <property type="entry name" value="Cytochrom_C_asm"/>
    <property type="match status" value="1"/>
</dbReference>
<dbReference type="GO" id="GO:0020037">
    <property type="term" value="F:heme binding"/>
    <property type="evidence" value="ECO:0007669"/>
    <property type="project" value="InterPro"/>
</dbReference>
<evidence type="ECO:0000256" key="1">
    <source>
        <dbReference type="SAM" id="Phobius"/>
    </source>
</evidence>
<feature type="domain" description="Cytochrome c assembly protein" evidence="2">
    <location>
        <begin position="63"/>
        <end position="263"/>
    </location>
</feature>
<gene>
    <name evidence="3" type="ORF">FKG95_16145</name>
</gene>
<keyword evidence="1" id="KW-0812">Transmembrane</keyword>
<keyword evidence="4" id="KW-1185">Reference proteome</keyword>
<reference evidence="3 4" key="1">
    <citation type="submission" date="2019-06" db="EMBL/GenBank/DDBJ databases">
        <title>Whole genome sequence for Rhodospirillaceae sp. R148.</title>
        <authorList>
            <person name="Wang G."/>
        </authorList>
    </citation>
    <scope>NUCLEOTIDE SEQUENCE [LARGE SCALE GENOMIC DNA]</scope>
    <source>
        <strain evidence="3 4">R148</strain>
    </source>
</reference>
<dbReference type="GO" id="GO:0017004">
    <property type="term" value="P:cytochrome complex assembly"/>
    <property type="evidence" value="ECO:0007669"/>
    <property type="project" value="InterPro"/>
</dbReference>
<name>A0A545TPP0_9PROT</name>
<dbReference type="InterPro" id="IPR002541">
    <property type="entry name" value="Cyt_c_assembly"/>
</dbReference>
<dbReference type="InterPro" id="IPR052372">
    <property type="entry name" value="YpjD/HemX"/>
</dbReference>
<feature type="transmembrane region" description="Helical" evidence="1">
    <location>
        <begin position="244"/>
        <end position="263"/>
    </location>
</feature>
<feature type="transmembrane region" description="Helical" evidence="1">
    <location>
        <begin position="94"/>
        <end position="117"/>
    </location>
</feature>
<feature type="transmembrane region" description="Helical" evidence="1">
    <location>
        <begin position="129"/>
        <end position="151"/>
    </location>
</feature>
<feature type="transmembrane region" description="Helical" evidence="1">
    <location>
        <begin position="62"/>
        <end position="88"/>
    </location>
</feature>
<dbReference type="PANTHER" id="PTHR38034">
    <property type="entry name" value="INNER MEMBRANE PROTEIN YPJD"/>
    <property type="match status" value="1"/>
</dbReference>
<dbReference type="PANTHER" id="PTHR38034:SF1">
    <property type="entry name" value="INNER MEMBRANE PROTEIN YPJD"/>
    <property type="match status" value="1"/>
</dbReference>
<dbReference type="EMBL" id="VHSH01000005">
    <property type="protein sequence ID" value="TQV79192.1"/>
    <property type="molecule type" value="Genomic_DNA"/>
</dbReference>
<dbReference type="AlphaFoldDB" id="A0A545TPP0"/>
<feature type="transmembrane region" description="Helical" evidence="1">
    <location>
        <begin position="31"/>
        <end position="50"/>
    </location>
</feature>
<keyword evidence="1" id="KW-1133">Transmembrane helix</keyword>
<evidence type="ECO:0000313" key="3">
    <source>
        <dbReference type="EMBL" id="TQV79192.1"/>
    </source>
</evidence>
<dbReference type="GO" id="GO:0005886">
    <property type="term" value="C:plasma membrane"/>
    <property type="evidence" value="ECO:0007669"/>
    <property type="project" value="TreeGrafter"/>
</dbReference>
<keyword evidence="1" id="KW-0472">Membrane</keyword>
<organism evidence="3 4">
    <name type="scientific">Denitrobaculum tricleocarpae</name>
    <dbReference type="NCBI Taxonomy" id="2591009"/>
    <lineage>
        <taxon>Bacteria</taxon>
        <taxon>Pseudomonadati</taxon>
        <taxon>Pseudomonadota</taxon>
        <taxon>Alphaproteobacteria</taxon>
        <taxon>Rhodospirillales</taxon>
        <taxon>Rhodospirillaceae</taxon>
        <taxon>Denitrobaculum</taxon>
    </lineage>
</organism>
<comment type="caution">
    <text evidence="3">The sequence shown here is derived from an EMBL/GenBank/DDBJ whole genome shotgun (WGS) entry which is preliminary data.</text>
</comment>
<proteinExistence type="predicted"/>
<dbReference type="Proteomes" id="UP000315252">
    <property type="component" value="Unassembled WGS sequence"/>
</dbReference>
<feature type="transmembrane region" description="Helical" evidence="1">
    <location>
        <begin position="181"/>
        <end position="202"/>
    </location>
</feature>
<evidence type="ECO:0000259" key="2">
    <source>
        <dbReference type="Pfam" id="PF01578"/>
    </source>
</evidence>
<accession>A0A545TPP0</accession>
<feature type="transmembrane region" description="Helical" evidence="1">
    <location>
        <begin position="214"/>
        <end position="232"/>
    </location>
</feature>
<sequence length="268" mass="28723">MISSPLLNLSAVAALVPVALAAYRGSSERPGPVFWAAMLVAVAGPTALIVPELMRAAWDSGFSLALWVTIAASIWIFALISLLSLQAWRLAPLLVPYLILLSLLALAWSGVSSATVLAAEADFWLRFHIAASVGTYALCTIAATAGVAVYLKERELKLKLSSRLGRLLPSVADAERLQFKLLAFAELVLFLGIVSGMARGYLVDGHLLSLDHKTLLAVLAFALIAVLLLIQWRSGLYARQAARAVMIAYLLLTLAYPGVKFILDVIIA</sequence>
<evidence type="ECO:0000313" key="4">
    <source>
        <dbReference type="Proteomes" id="UP000315252"/>
    </source>
</evidence>
<dbReference type="OrthoDB" id="7332097at2"/>
<protein>
    <recommendedName>
        <fullName evidence="2">Cytochrome c assembly protein domain-containing protein</fullName>
    </recommendedName>
</protein>